<keyword evidence="3 9" id="KW-0812">Transmembrane</keyword>
<feature type="region of interest" description="Disordered" evidence="8">
    <location>
        <begin position="1"/>
        <end position="38"/>
    </location>
</feature>
<evidence type="ECO:0000313" key="12">
    <source>
        <dbReference type="Proteomes" id="UP001499854"/>
    </source>
</evidence>
<reference evidence="11 12" key="1">
    <citation type="journal article" date="2019" name="Int. J. Syst. Evol. Microbiol.">
        <title>The Global Catalogue of Microorganisms (GCM) 10K type strain sequencing project: providing services to taxonomists for standard genome sequencing and annotation.</title>
        <authorList>
            <consortium name="The Broad Institute Genomics Platform"/>
            <consortium name="The Broad Institute Genome Sequencing Center for Infectious Disease"/>
            <person name="Wu L."/>
            <person name="Ma J."/>
        </authorList>
    </citation>
    <scope>NUCLEOTIDE SEQUENCE [LARGE SCALE GENOMIC DNA]</scope>
    <source>
        <strain evidence="11 12">JCM 16013</strain>
    </source>
</reference>
<feature type="transmembrane region" description="Helical" evidence="9">
    <location>
        <begin position="391"/>
        <end position="411"/>
    </location>
</feature>
<evidence type="ECO:0000256" key="3">
    <source>
        <dbReference type="ARBA" id="ARBA00022692"/>
    </source>
</evidence>
<proteinExistence type="predicted"/>
<dbReference type="Pfam" id="PF00005">
    <property type="entry name" value="ABC_tran"/>
    <property type="match status" value="1"/>
</dbReference>
<gene>
    <name evidence="11" type="ORF">GCM10009838_88560</name>
</gene>
<protein>
    <recommendedName>
        <fullName evidence="10">ABC transporter domain-containing protein</fullName>
    </recommendedName>
</protein>
<dbReference type="PROSITE" id="PS50893">
    <property type="entry name" value="ABC_TRANSPORTER_2"/>
    <property type="match status" value="1"/>
</dbReference>
<evidence type="ECO:0000313" key="11">
    <source>
        <dbReference type="EMBL" id="GAA2008590.1"/>
    </source>
</evidence>
<keyword evidence="12" id="KW-1185">Reference proteome</keyword>
<evidence type="ECO:0000256" key="6">
    <source>
        <dbReference type="ARBA" id="ARBA00022989"/>
    </source>
</evidence>
<accession>A0ABN2TGA3</accession>
<keyword evidence="2" id="KW-0813">Transport</keyword>
<dbReference type="Gene3D" id="3.40.50.300">
    <property type="entry name" value="P-loop containing nucleotide triphosphate hydrolases"/>
    <property type="match status" value="1"/>
</dbReference>
<evidence type="ECO:0000256" key="2">
    <source>
        <dbReference type="ARBA" id="ARBA00022448"/>
    </source>
</evidence>
<keyword evidence="5" id="KW-0067">ATP-binding</keyword>
<evidence type="ECO:0000256" key="1">
    <source>
        <dbReference type="ARBA" id="ARBA00004141"/>
    </source>
</evidence>
<dbReference type="SMART" id="SM00382">
    <property type="entry name" value="AAA"/>
    <property type="match status" value="1"/>
</dbReference>
<feature type="transmembrane region" description="Helical" evidence="9">
    <location>
        <begin position="518"/>
        <end position="540"/>
    </location>
</feature>
<evidence type="ECO:0000256" key="5">
    <source>
        <dbReference type="ARBA" id="ARBA00022840"/>
    </source>
</evidence>
<evidence type="ECO:0000256" key="7">
    <source>
        <dbReference type="ARBA" id="ARBA00023136"/>
    </source>
</evidence>
<feature type="transmembrane region" description="Helical" evidence="9">
    <location>
        <begin position="547"/>
        <end position="568"/>
    </location>
</feature>
<organism evidence="11 12">
    <name type="scientific">Catenulispora subtropica</name>
    <dbReference type="NCBI Taxonomy" id="450798"/>
    <lineage>
        <taxon>Bacteria</taxon>
        <taxon>Bacillati</taxon>
        <taxon>Actinomycetota</taxon>
        <taxon>Actinomycetes</taxon>
        <taxon>Catenulisporales</taxon>
        <taxon>Catenulisporaceae</taxon>
        <taxon>Catenulispora</taxon>
    </lineage>
</organism>
<keyword evidence="4" id="KW-0547">Nucleotide-binding</keyword>
<feature type="region of interest" description="Disordered" evidence="8">
    <location>
        <begin position="329"/>
        <end position="358"/>
    </location>
</feature>
<feature type="transmembrane region" description="Helical" evidence="9">
    <location>
        <begin position="619"/>
        <end position="641"/>
    </location>
</feature>
<evidence type="ECO:0000259" key="10">
    <source>
        <dbReference type="PROSITE" id="PS50893"/>
    </source>
</evidence>
<dbReference type="InterPro" id="IPR013525">
    <property type="entry name" value="ABC2_TM"/>
</dbReference>
<dbReference type="SUPFAM" id="SSF52540">
    <property type="entry name" value="P-loop containing nucleoside triphosphate hydrolases"/>
    <property type="match status" value="1"/>
</dbReference>
<dbReference type="InterPro" id="IPR003593">
    <property type="entry name" value="AAA+_ATPase"/>
</dbReference>
<evidence type="ECO:0000256" key="8">
    <source>
        <dbReference type="SAM" id="MobiDB-lite"/>
    </source>
</evidence>
<dbReference type="PANTHER" id="PTHR48041:SF139">
    <property type="entry name" value="PROTEIN SCARLET"/>
    <property type="match status" value="1"/>
</dbReference>
<evidence type="ECO:0000256" key="4">
    <source>
        <dbReference type="ARBA" id="ARBA00022741"/>
    </source>
</evidence>
<feature type="transmembrane region" description="Helical" evidence="9">
    <location>
        <begin position="431"/>
        <end position="451"/>
    </location>
</feature>
<dbReference type="InterPro" id="IPR050352">
    <property type="entry name" value="ABCG_transporters"/>
</dbReference>
<sequence length="652" mass="68958">MQVQLEERRDGGGLTVGGKRAPGSDVTPATPNALTVSSAPTASTALSVRGLNVTVEHRRVTKTLLDDVDFVVPEQKLVAVIGPSGSGKSTLLRALTGSQPADSGRIRYDGRELCAEYADLRHRIGLVPQDDVLHAQLTVKSALRYAAALRFPRDTTEAEREERIDEVLAGLRLTGFEDNKVSTLSGGQRKRVSVALELLTKPSVLFLDEPTSGLDPGMDREVMRMLRCLTDEGRTVLVVTHSVAELDLCDLLLVMAPGGGVAYYGPPQEALTFFECETWADVFHAFSCQRDRDWAGAYRSSLYYLEYCIESPVADTVRVVESAAVAPVPGPRPSVEDGLVASAEPPVPATSAPAPASSPIASARTEQRWGAQLATLIRRYVAVTIADRGHLLLLAVLPMIMGVLSLAIPASSGLAAAAPGPDGLARANTDAPTVLLVLAVGACLTGAANAVRELIKERGIYDRERAAGLSRSAYVMSKAIVLGAITATQTAVLAAVCLLPRRLPAHGLVVSGSAVPELILATVLLGVVSMLLGLVVSAVVRTSEKTMPLLVLITVVEVVFCGSLFPLFHSPALEQLAWLSPSRWAVAAEAATINLPGITGPPQGRTTTDPLWTHAVTQWGVDIGALILLGAACLVAVLRLLRRHESAVLRGC</sequence>
<comment type="caution">
    <text evidence="11">The sequence shown here is derived from an EMBL/GenBank/DDBJ whole genome shotgun (WGS) entry which is preliminary data.</text>
</comment>
<name>A0ABN2TGA3_9ACTN</name>
<feature type="compositionally biased region" description="Low complexity" evidence="8">
    <location>
        <begin position="341"/>
        <end position="358"/>
    </location>
</feature>
<dbReference type="PROSITE" id="PS00211">
    <property type="entry name" value="ABC_TRANSPORTER_1"/>
    <property type="match status" value="1"/>
</dbReference>
<feature type="compositionally biased region" description="Polar residues" evidence="8">
    <location>
        <begin position="27"/>
        <end position="38"/>
    </location>
</feature>
<feature type="transmembrane region" description="Helical" evidence="9">
    <location>
        <begin position="472"/>
        <end position="498"/>
    </location>
</feature>
<evidence type="ECO:0000256" key="9">
    <source>
        <dbReference type="SAM" id="Phobius"/>
    </source>
</evidence>
<dbReference type="EMBL" id="BAAAQM010000109">
    <property type="protein sequence ID" value="GAA2008590.1"/>
    <property type="molecule type" value="Genomic_DNA"/>
</dbReference>
<dbReference type="InterPro" id="IPR017871">
    <property type="entry name" value="ABC_transporter-like_CS"/>
</dbReference>
<dbReference type="PANTHER" id="PTHR48041">
    <property type="entry name" value="ABC TRANSPORTER G FAMILY MEMBER 28"/>
    <property type="match status" value="1"/>
</dbReference>
<feature type="domain" description="ABC transporter" evidence="10">
    <location>
        <begin position="48"/>
        <end position="283"/>
    </location>
</feature>
<dbReference type="Proteomes" id="UP001499854">
    <property type="component" value="Unassembled WGS sequence"/>
</dbReference>
<dbReference type="InterPro" id="IPR027417">
    <property type="entry name" value="P-loop_NTPase"/>
</dbReference>
<keyword evidence="6 9" id="KW-1133">Transmembrane helix</keyword>
<dbReference type="InterPro" id="IPR003439">
    <property type="entry name" value="ABC_transporter-like_ATP-bd"/>
</dbReference>
<feature type="compositionally biased region" description="Basic and acidic residues" evidence="8">
    <location>
        <begin position="1"/>
        <end position="11"/>
    </location>
</feature>
<dbReference type="Pfam" id="PF01061">
    <property type="entry name" value="ABC2_membrane"/>
    <property type="match status" value="1"/>
</dbReference>
<keyword evidence="7 9" id="KW-0472">Membrane</keyword>
<comment type="subcellular location">
    <subcellularLocation>
        <location evidence="1">Membrane</location>
        <topology evidence="1">Multi-pass membrane protein</topology>
    </subcellularLocation>
</comment>